<reference evidence="1 2" key="1">
    <citation type="submission" date="2019-03" db="EMBL/GenBank/DDBJ databases">
        <authorList>
            <consortium name="Pathogen Informatics"/>
        </authorList>
    </citation>
    <scope>NUCLEOTIDE SEQUENCE [LARGE SCALE GENOMIC DNA]</scope>
    <source>
        <strain evidence="1 2">NCTC12282</strain>
    </source>
</reference>
<evidence type="ECO:0000313" key="1">
    <source>
        <dbReference type="EMBL" id="VFS50040.1"/>
    </source>
</evidence>
<dbReference type="Proteomes" id="UP000373449">
    <property type="component" value="Unassembled WGS sequence"/>
</dbReference>
<accession>A0A484ZNR2</accession>
<dbReference type="AlphaFoldDB" id="A0A484ZNR2"/>
<organism evidence="1 2">
    <name type="scientific">Budvicia aquatica</name>
    <dbReference type="NCBI Taxonomy" id="82979"/>
    <lineage>
        <taxon>Bacteria</taxon>
        <taxon>Pseudomonadati</taxon>
        <taxon>Pseudomonadota</taxon>
        <taxon>Gammaproteobacteria</taxon>
        <taxon>Enterobacterales</taxon>
        <taxon>Budviciaceae</taxon>
        <taxon>Budvicia</taxon>
    </lineage>
</organism>
<gene>
    <name evidence="1" type="ORF">NCTC12282_04305</name>
</gene>
<dbReference type="EMBL" id="CAADJA010000002">
    <property type="protein sequence ID" value="VFS50040.1"/>
    <property type="molecule type" value="Genomic_DNA"/>
</dbReference>
<protein>
    <submittedName>
        <fullName evidence="1">Uncharacterized protein</fullName>
    </submittedName>
</protein>
<proteinExistence type="predicted"/>
<evidence type="ECO:0000313" key="2">
    <source>
        <dbReference type="Proteomes" id="UP000373449"/>
    </source>
</evidence>
<dbReference type="RefSeq" id="WP_154661397.1">
    <property type="nucleotide sequence ID" value="NZ_CAADJA010000002.1"/>
</dbReference>
<sequence length="46" mass="5239">MMAYTISAQIEGDFVEIKRADVEFVIGNDPIDDLPQLRLLILAQFE</sequence>
<name>A0A484ZNR2_9GAMM</name>